<keyword evidence="3" id="KW-1185">Reference proteome</keyword>
<dbReference type="AlphaFoldDB" id="Q13RI0"/>
<evidence type="ECO:0000313" key="3">
    <source>
        <dbReference type="Proteomes" id="UP000001817"/>
    </source>
</evidence>
<dbReference type="STRING" id="266265.Bxe_B2684"/>
<name>Q13RI0_PARXL</name>
<dbReference type="KEGG" id="bxe:Bxe_B2684"/>
<feature type="region of interest" description="Disordered" evidence="1">
    <location>
        <begin position="52"/>
        <end position="110"/>
    </location>
</feature>
<dbReference type="EMBL" id="CP000271">
    <property type="protein sequence ID" value="ABE33309.1"/>
    <property type="molecule type" value="Genomic_DNA"/>
</dbReference>
<accession>Q13RI0</accession>
<evidence type="ECO:0000256" key="1">
    <source>
        <dbReference type="SAM" id="MobiDB-lite"/>
    </source>
</evidence>
<organism evidence="2 3">
    <name type="scientific">Paraburkholderia xenovorans (strain LB400)</name>
    <dbReference type="NCBI Taxonomy" id="266265"/>
    <lineage>
        <taxon>Bacteria</taxon>
        <taxon>Pseudomonadati</taxon>
        <taxon>Pseudomonadota</taxon>
        <taxon>Betaproteobacteria</taxon>
        <taxon>Burkholderiales</taxon>
        <taxon>Burkholderiaceae</taxon>
        <taxon>Paraburkholderia</taxon>
    </lineage>
</organism>
<protein>
    <submittedName>
        <fullName evidence="2">Uncharacterized protein</fullName>
    </submittedName>
</protein>
<proteinExistence type="predicted"/>
<reference evidence="2 3" key="1">
    <citation type="journal article" date="2006" name="Proc. Natl. Acad. Sci. U.S.A.">
        <title>Burkholderia xenovorans LB400 harbors a multi-replicon, 9.73-Mbp genome shaped for versatility.</title>
        <authorList>
            <person name="Chain P.S."/>
            <person name="Denef V.J."/>
            <person name="Konstantinidis K.T."/>
            <person name="Vergez L.M."/>
            <person name="Agullo L."/>
            <person name="Reyes V.L."/>
            <person name="Hauser L."/>
            <person name="Cordova M."/>
            <person name="Gomez L."/>
            <person name="Gonzalez M."/>
            <person name="Land M."/>
            <person name="Lao V."/>
            <person name="Larimer F."/>
            <person name="LiPuma J.J."/>
            <person name="Mahenthiralingam E."/>
            <person name="Malfatti S.A."/>
            <person name="Marx C.J."/>
            <person name="Parnell J.J."/>
            <person name="Ramette A."/>
            <person name="Richardson P."/>
            <person name="Seeger M."/>
            <person name="Smith D."/>
            <person name="Spilker T."/>
            <person name="Sul W.J."/>
            <person name="Tsoi T.V."/>
            <person name="Ulrich L.E."/>
            <person name="Zhulin I.B."/>
            <person name="Tiedje J.M."/>
        </authorList>
    </citation>
    <scope>NUCLEOTIDE SEQUENCE [LARGE SCALE GENOMIC DNA]</scope>
    <source>
        <strain evidence="2 3">LB400</strain>
    </source>
</reference>
<dbReference type="Proteomes" id="UP000001817">
    <property type="component" value="Chromosome 2"/>
</dbReference>
<sequence>MLPGWPRGRRWPFRRLTEIGGIRPVSTPGIPLSSSLPCKTYGVGAFASVKPDSTAYGGDSTRHPANSTSASHSGGTSGEKRAESKATPLKNSGHLADIHTATSTSCMPLE</sequence>
<gene>
    <name evidence="2" type="ORF">Bxe_B2684</name>
</gene>
<feature type="compositionally biased region" description="Polar residues" evidence="1">
    <location>
        <begin position="100"/>
        <end position="110"/>
    </location>
</feature>
<evidence type="ECO:0000313" key="2">
    <source>
        <dbReference type="EMBL" id="ABE33309.1"/>
    </source>
</evidence>